<dbReference type="SUPFAM" id="SSF103473">
    <property type="entry name" value="MFS general substrate transporter"/>
    <property type="match status" value="1"/>
</dbReference>
<dbReference type="Pfam" id="PF00083">
    <property type="entry name" value="Sugar_tr"/>
    <property type="match status" value="1"/>
</dbReference>
<feature type="transmembrane region" description="Helical" evidence="8">
    <location>
        <begin position="299"/>
        <end position="326"/>
    </location>
</feature>
<evidence type="ECO:0000256" key="1">
    <source>
        <dbReference type="ARBA" id="ARBA00004651"/>
    </source>
</evidence>
<dbReference type="PANTHER" id="PTHR48021">
    <property type="match status" value="1"/>
</dbReference>
<keyword evidence="4" id="KW-0762">Sugar transport</keyword>
<feature type="transmembrane region" description="Helical" evidence="8">
    <location>
        <begin position="439"/>
        <end position="459"/>
    </location>
</feature>
<proteinExistence type="predicted"/>
<organism evidence="10 11">
    <name type="scientific">Danaus chrysippus</name>
    <name type="common">African queen</name>
    <dbReference type="NCBI Taxonomy" id="151541"/>
    <lineage>
        <taxon>Eukaryota</taxon>
        <taxon>Metazoa</taxon>
        <taxon>Ecdysozoa</taxon>
        <taxon>Arthropoda</taxon>
        <taxon>Hexapoda</taxon>
        <taxon>Insecta</taxon>
        <taxon>Pterygota</taxon>
        <taxon>Neoptera</taxon>
        <taxon>Endopterygota</taxon>
        <taxon>Lepidoptera</taxon>
        <taxon>Glossata</taxon>
        <taxon>Ditrysia</taxon>
        <taxon>Papilionoidea</taxon>
        <taxon>Nymphalidae</taxon>
        <taxon>Danainae</taxon>
        <taxon>Danaini</taxon>
        <taxon>Danaina</taxon>
        <taxon>Danaus</taxon>
        <taxon>Anosia</taxon>
    </lineage>
</organism>
<dbReference type="OrthoDB" id="6612291at2759"/>
<dbReference type="InterPro" id="IPR005828">
    <property type="entry name" value="MFS_sugar_transport-like"/>
</dbReference>
<dbReference type="InterPro" id="IPR036259">
    <property type="entry name" value="MFS_trans_sf"/>
</dbReference>
<keyword evidence="5 8" id="KW-0812">Transmembrane</keyword>
<dbReference type="PROSITE" id="PS00217">
    <property type="entry name" value="SUGAR_TRANSPORT_2"/>
    <property type="match status" value="1"/>
</dbReference>
<protein>
    <submittedName>
        <fullName evidence="10">(African queen) hypothetical protein</fullName>
    </submittedName>
</protein>
<sequence length="526" mass="58173">MSKVICRKDEIDLVGSGNSPQLKKRYILGLIKHFIIAYSAVSLYTHKNLFKNFNQKYQLMLPILCLPILTYGTAMGWISPNKKLLMGKDSPSNPPLTEDDISWMASIMFIFAPIAVFIYGTAADRFGRKRALICASIPISIGWAIKLISARPVALIAARALIGFGSGGGFVVCPLYVKEISEDSIRGMTGTFVIFSQTVGNLLMFVLGDLLPFHTVLWILLAVPLVHFCVLLKLPETPSYLIKCGKNEETAKVLGWLRSLPPTDKTITEEVDRLNIEQTKCEPKFSPRLLFSDKTALKAFWVALIVNLTREFCGCIAVLVYASHIFTEASKDQNSSISLSPNKQSIVLAAVQIFGSFLACQLVDRAGRKPLLALTSALAGFSMCVLGAWFYLQSVGTSLAGWLPIAALCTCIFADALGLQPLPFVIMTEMFSFQLRGTVATLIMAISLGTDFALLKLFAPLNSWIGYHYTFWGFSFICLSNVFYLIFCVPETKMRSLEDIYADLEGRSKSNDKKVVNDTVVETHHV</sequence>
<evidence type="ECO:0000256" key="2">
    <source>
        <dbReference type="ARBA" id="ARBA00022448"/>
    </source>
</evidence>
<evidence type="ECO:0000256" key="6">
    <source>
        <dbReference type="ARBA" id="ARBA00022989"/>
    </source>
</evidence>
<dbReference type="GO" id="GO:0005886">
    <property type="term" value="C:plasma membrane"/>
    <property type="evidence" value="ECO:0007669"/>
    <property type="project" value="UniProtKB-SubCell"/>
</dbReference>
<evidence type="ECO:0000256" key="3">
    <source>
        <dbReference type="ARBA" id="ARBA00022475"/>
    </source>
</evidence>
<feature type="transmembrane region" description="Helical" evidence="8">
    <location>
        <begin position="101"/>
        <end position="119"/>
    </location>
</feature>
<dbReference type="InterPro" id="IPR020846">
    <property type="entry name" value="MFS_dom"/>
</dbReference>
<feature type="transmembrane region" description="Helical" evidence="8">
    <location>
        <begin position="131"/>
        <end position="150"/>
    </location>
</feature>
<dbReference type="FunFam" id="1.20.1250.20:FF:000218">
    <property type="entry name" value="facilitated trehalose transporter Tret1"/>
    <property type="match status" value="1"/>
</dbReference>
<keyword evidence="3" id="KW-1003">Cell membrane</keyword>
<keyword evidence="6 8" id="KW-1133">Transmembrane helix</keyword>
<feature type="transmembrane region" description="Helical" evidence="8">
    <location>
        <begin position="465"/>
        <end position="487"/>
    </location>
</feature>
<evidence type="ECO:0000259" key="9">
    <source>
        <dbReference type="PROSITE" id="PS50850"/>
    </source>
</evidence>
<dbReference type="InterPro" id="IPR050549">
    <property type="entry name" value="MFS_Trehalose_Transporter"/>
</dbReference>
<feature type="transmembrane region" description="Helical" evidence="8">
    <location>
        <begin position="156"/>
        <end position="177"/>
    </location>
</feature>
<name>A0A8J2QSG0_9NEOP</name>
<evidence type="ECO:0000256" key="8">
    <source>
        <dbReference type="SAM" id="Phobius"/>
    </source>
</evidence>
<evidence type="ECO:0000256" key="5">
    <source>
        <dbReference type="ARBA" id="ARBA00022692"/>
    </source>
</evidence>
<feature type="domain" description="Major facilitator superfamily (MFS) profile" evidence="9">
    <location>
        <begin position="60"/>
        <end position="493"/>
    </location>
</feature>
<keyword evidence="7 8" id="KW-0472">Membrane</keyword>
<comment type="subcellular location">
    <subcellularLocation>
        <location evidence="1">Cell membrane</location>
        <topology evidence="1">Multi-pass membrane protein</topology>
    </subcellularLocation>
</comment>
<keyword evidence="11" id="KW-1185">Reference proteome</keyword>
<dbReference type="AlphaFoldDB" id="A0A8J2QSG0"/>
<gene>
    <name evidence="10" type="ORF">DCHRY22_LOCUS9335</name>
</gene>
<feature type="transmembrane region" description="Helical" evidence="8">
    <location>
        <begin position="57"/>
        <end position="78"/>
    </location>
</feature>
<reference evidence="10" key="1">
    <citation type="submission" date="2021-09" db="EMBL/GenBank/DDBJ databases">
        <authorList>
            <person name="Martin H S."/>
        </authorList>
    </citation>
    <scope>NUCLEOTIDE SEQUENCE</scope>
</reference>
<dbReference type="PANTHER" id="PTHR48021:SF33">
    <property type="entry name" value="AT22075P-RELATED"/>
    <property type="match status" value="1"/>
</dbReference>
<evidence type="ECO:0000313" key="11">
    <source>
        <dbReference type="Proteomes" id="UP000789524"/>
    </source>
</evidence>
<feature type="transmembrane region" description="Helical" evidence="8">
    <location>
        <begin position="398"/>
        <end position="418"/>
    </location>
</feature>
<dbReference type="EMBL" id="CAKASE010000066">
    <property type="protein sequence ID" value="CAG9570632.1"/>
    <property type="molecule type" value="Genomic_DNA"/>
</dbReference>
<dbReference type="Proteomes" id="UP000789524">
    <property type="component" value="Unassembled WGS sequence"/>
</dbReference>
<feature type="transmembrane region" description="Helical" evidence="8">
    <location>
        <begin position="189"/>
        <end position="207"/>
    </location>
</feature>
<dbReference type="GO" id="GO:0022857">
    <property type="term" value="F:transmembrane transporter activity"/>
    <property type="evidence" value="ECO:0007669"/>
    <property type="project" value="InterPro"/>
</dbReference>
<feature type="transmembrane region" description="Helical" evidence="8">
    <location>
        <begin position="371"/>
        <end position="392"/>
    </location>
</feature>
<comment type="caution">
    <text evidence="10">The sequence shown here is derived from an EMBL/GenBank/DDBJ whole genome shotgun (WGS) entry which is preliminary data.</text>
</comment>
<keyword evidence="2" id="KW-0813">Transport</keyword>
<evidence type="ECO:0000256" key="4">
    <source>
        <dbReference type="ARBA" id="ARBA00022597"/>
    </source>
</evidence>
<feature type="transmembrane region" description="Helical" evidence="8">
    <location>
        <begin position="346"/>
        <end position="364"/>
    </location>
</feature>
<dbReference type="Gene3D" id="1.20.1250.20">
    <property type="entry name" value="MFS general substrate transporter like domains"/>
    <property type="match status" value="1"/>
</dbReference>
<accession>A0A8J2QSG0</accession>
<evidence type="ECO:0000256" key="7">
    <source>
        <dbReference type="ARBA" id="ARBA00023136"/>
    </source>
</evidence>
<evidence type="ECO:0000313" key="10">
    <source>
        <dbReference type="EMBL" id="CAG9570632.1"/>
    </source>
</evidence>
<dbReference type="PROSITE" id="PS50850">
    <property type="entry name" value="MFS"/>
    <property type="match status" value="1"/>
</dbReference>
<dbReference type="InterPro" id="IPR005829">
    <property type="entry name" value="Sugar_transporter_CS"/>
</dbReference>
<feature type="transmembrane region" description="Helical" evidence="8">
    <location>
        <begin position="213"/>
        <end position="232"/>
    </location>
</feature>